<dbReference type="PANTHER" id="PTHR43711">
    <property type="entry name" value="TWO-COMPONENT HISTIDINE KINASE"/>
    <property type="match status" value="1"/>
</dbReference>
<dbReference type="CDD" id="cd00082">
    <property type="entry name" value="HisKA"/>
    <property type="match status" value="1"/>
</dbReference>
<keyword evidence="7" id="KW-1133">Transmembrane helix</keyword>
<dbReference type="SMART" id="SM00091">
    <property type="entry name" value="PAS"/>
    <property type="match status" value="1"/>
</dbReference>
<organism evidence="10 11">
    <name type="scientific">Methylocaldum szegediense</name>
    <dbReference type="NCBI Taxonomy" id="73780"/>
    <lineage>
        <taxon>Bacteria</taxon>
        <taxon>Pseudomonadati</taxon>
        <taxon>Pseudomonadota</taxon>
        <taxon>Gammaproteobacteria</taxon>
        <taxon>Methylococcales</taxon>
        <taxon>Methylococcaceae</taxon>
        <taxon>Methylocaldum</taxon>
    </lineage>
</organism>
<dbReference type="Proteomes" id="UP001162030">
    <property type="component" value="Chromosome"/>
</dbReference>
<feature type="transmembrane region" description="Helical" evidence="7">
    <location>
        <begin position="24"/>
        <end position="44"/>
    </location>
</feature>
<dbReference type="GO" id="GO:0004673">
    <property type="term" value="F:protein histidine kinase activity"/>
    <property type="evidence" value="ECO:0007669"/>
    <property type="project" value="UniProtKB-EC"/>
</dbReference>
<dbReference type="InterPro" id="IPR036097">
    <property type="entry name" value="HisK_dim/P_sf"/>
</dbReference>
<keyword evidence="11" id="KW-1185">Reference proteome</keyword>
<feature type="transmembrane region" description="Helical" evidence="7">
    <location>
        <begin position="51"/>
        <end position="82"/>
    </location>
</feature>
<dbReference type="InterPro" id="IPR004358">
    <property type="entry name" value="Sig_transdc_His_kin-like_C"/>
</dbReference>
<feature type="transmembrane region" description="Helical" evidence="7">
    <location>
        <begin position="102"/>
        <end position="119"/>
    </location>
</feature>
<dbReference type="RefSeq" id="WP_051331435.1">
    <property type="nucleotide sequence ID" value="NZ_OX458333.1"/>
</dbReference>
<comment type="catalytic activity">
    <reaction evidence="1">
        <text>ATP + protein L-histidine = ADP + protein N-phospho-L-histidine.</text>
        <dbReference type="EC" id="2.7.13.3"/>
    </reaction>
</comment>
<feature type="domain" description="Histidine kinase" evidence="8">
    <location>
        <begin position="433"/>
        <end position="652"/>
    </location>
</feature>
<dbReference type="InterPro" id="IPR038318">
    <property type="entry name" value="KdpD_sf"/>
</dbReference>
<sequence>MSNFIKSNDALNHRDPFDVLKPNLAVVASLSVVLGLIAAVPALSSPVPVSFLLLIPVLIGALLGGLGIGLFAMLLAVAAAHLLPGESAFDLRQQFPDVDQRVRFVFFIAESLLLIWIGRRYRLSRFEAREASRHQLMLEQETVHRQKLEESLVRSQRTVKSHIAEIENIYAAAPVGLCFLDRELRFVRINRRFAEIVGCPVEVGIGKSMLEAVPELGEALYPLLQRVIVLGQPILEKEIPGMERSGAQTESAFLASFLPIKEEDGFVTGVNVVVKDVTRQIESGENASRENETRLQLALEAGRMAIWERDLASGRMTWLDPANIHSAIDFEQQFLGWVQNITEGNSFDVSEAGERPVESWRREFRIVMPDGQWNWVEACALRVLNCREGGRCLVGVLANVTDRKRAEESLSQVIEAEEALREAGRRKDEFIALLAHELRNPLAPILTSAQLLKRRGSERPELIASATESIERQVRYLTRLINDLLDISRVARGKLNLNFEMTDMASIVAHAIELCRPVIDKNQQELVLSGTDQSLYLWGDPARLSQIIANLLMNAAKFTPVGGRIELAVRRREREVSIKVQDNGIGIEPDALEHIFEPFVQFERPLHDGHSGLGVGLALVKSLVEMHGGRISVASHGKHRGSEFWVRLPLYDQSSQRRAGRTEHDGRGQPVQAPLGCDQTHSLVVFESLGADGCGEASASDLEKQSDRVFQQFLQGEQKSHRFAAVNDAMIIGKG</sequence>
<dbReference type="EMBL" id="OX458333">
    <property type="protein sequence ID" value="CAI8912085.1"/>
    <property type="molecule type" value="Genomic_DNA"/>
</dbReference>
<evidence type="ECO:0000259" key="9">
    <source>
        <dbReference type="PROSITE" id="PS50113"/>
    </source>
</evidence>
<dbReference type="PRINTS" id="PR00344">
    <property type="entry name" value="BCTRLSENSOR"/>
</dbReference>
<dbReference type="PANTHER" id="PTHR43711:SF31">
    <property type="entry name" value="HISTIDINE KINASE"/>
    <property type="match status" value="1"/>
</dbReference>
<dbReference type="InterPro" id="IPR003661">
    <property type="entry name" value="HisK_dim/P_dom"/>
</dbReference>
<feature type="domain" description="PAC" evidence="9">
    <location>
        <begin position="360"/>
        <end position="412"/>
    </location>
</feature>
<dbReference type="Gene3D" id="3.30.450.20">
    <property type="entry name" value="PAS domain"/>
    <property type="match status" value="2"/>
</dbReference>
<accession>A0ABN8X6Y9</accession>
<dbReference type="SMART" id="SM00388">
    <property type="entry name" value="HisKA"/>
    <property type="match status" value="1"/>
</dbReference>
<keyword evidence="7" id="KW-0472">Membrane</keyword>
<dbReference type="PROSITE" id="PS50109">
    <property type="entry name" value="HIS_KIN"/>
    <property type="match status" value="1"/>
</dbReference>
<dbReference type="InterPro" id="IPR050736">
    <property type="entry name" value="Sensor_HK_Regulatory"/>
</dbReference>
<dbReference type="EC" id="2.7.13.3" evidence="2"/>
<keyword evidence="5 10" id="KW-0418">Kinase</keyword>
<dbReference type="InterPro" id="IPR005467">
    <property type="entry name" value="His_kinase_dom"/>
</dbReference>
<dbReference type="InterPro" id="IPR000014">
    <property type="entry name" value="PAS"/>
</dbReference>
<evidence type="ECO:0000313" key="11">
    <source>
        <dbReference type="Proteomes" id="UP001162030"/>
    </source>
</evidence>
<evidence type="ECO:0000256" key="7">
    <source>
        <dbReference type="SAM" id="Phobius"/>
    </source>
</evidence>
<dbReference type="InterPro" id="IPR000700">
    <property type="entry name" value="PAS-assoc_C"/>
</dbReference>
<evidence type="ECO:0000259" key="8">
    <source>
        <dbReference type="PROSITE" id="PS50109"/>
    </source>
</evidence>
<dbReference type="Pfam" id="PF08448">
    <property type="entry name" value="PAS_4"/>
    <property type="match status" value="1"/>
</dbReference>
<dbReference type="Pfam" id="PF00512">
    <property type="entry name" value="HisKA"/>
    <property type="match status" value="1"/>
</dbReference>
<evidence type="ECO:0000256" key="6">
    <source>
        <dbReference type="ARBA" id="ARBA00023012"/>
    </source>
</evidence>
<dbReference type="SUPFAM" id="SSF47384">
    <property type="entry name" value="Homodimeric domain of signal transducing histidine kinase"/>
    <property type="match status" value="1"/>
</dbReference>
<evidence type="ECO:0000256" key="2">
    <source>
        <dbReference type="ARBA" id="ARBA00012438"/>
    </source>
</evidence>
<keyword evidence="3" id="KW-0597">Phosphoprotein</keyword>
<dbReference type="PROSITE" id="PS50113">
    <property type="entry name" value="PAC"/>
    <property type="match status" value="1"/>
</dbReference>
<evidence type="ECO:0000313" key="10">
    <source>
        <dbReference type="EMBL" id="CAI8912085.1"/>
    </source>
</evidence>
<evidence type="ECO:0000256" key="1">
    <source>
        <dbReference type="ARBA" id="ARBA00000085"/>
    </source>
</evidence>
<keyword evidence="4 10" id="KW-0808">Transferase</keyword>
<dbReference type="Gene3D" id="3.30.565.10">
    <property type="entry name" value="Histidine kinase-like ATPase, C-terminal domain"/>
    <property type="match status" value="1"/>
</dbReference>
<gene>
    <name evidence="10" type="ORF">MSZNOR_3663</name>
</gene>
<proteinExistence type="predicted"/>
<name>A0ABN8X6Y9_9GAMM</name>
<reference evidence="10 11" key="1">
    <citation type="submission" date="2023-03" db="EMBL/GenBank/DDBJ databases">
        <authorList>
            <person name="Pearce D."/>
        </authorList>
    </citation>
    <scope>NUCLEOTIDE SEQUENCE [LARGE SCALE GENOMIC DNA]</scope>
    <source>
        <strain evidence="10">Msz</strain>
    </source>
</reference>
<dbReference type="InterPro" id="IPR036890">
    <property type="entry name" value="HATPase_C_sf"/>
</dbReference>
<dbReference type="SMART" id="SM00086">
    <property type="entry name" value="PAC"/>
    <property type="match status" value="1"/>
</dbReference>
<dbReference type="Pfam" id="PF02518">
    <property type="entry name" value="HATPase_c"/>
    <property type="match status" value="1"/>
</dbReference>
<dbReference type="Gene3D" id="1.20.120.620">
    <property type="entry name" value="Backbone structure of the membrane domain of e. Coli histidine kinase receptor kdpd"/>
    <property type="match status" value="1"/>
</dbReference>
<keyword evidence="6" id="KW-0902">Two-component regulatory system</keyword>
<dbReference type="CDD" id="cd00075">
    <property type="entry name" value="HATPase"/>
    <property type="match status" value="1"/>
</dbReference>
<dbReference type="CDD" id="cd00130">
    <property type="entry name" value="PAS"/>
    <property type="match status" value="1"/>
</dbReference>
<evidence type="ECO:0000256" key="4">
    <source>
        <dbReference type="ARBA" id="ARBA00022679"/>
    </source>
</evidence>
<dbReference type="SUPFAM" id="SSF55785">
    <property type="entry name" value="PYP-like sensor domain (PAS domain)"/>
    <property type="match status" value="2"/>
</dbReference>
<dbReference type="SMART" id="SM00387">
    <property type="entry name" value="HATPase_c"/>
    <property type="match status" value="1"/>
</dbReference>
<dbReference type="Gene3D" id="1.10.287.130">
    <property type="match status" value="1"/>
</dbReference>
<evidence type="ECO:0000256" key="5">
    <source>
        <dbReference type="ARBA" id="ARBA00022777"/>
    </source>
</evidence>
<dbReference type="InterPro" id="IPR035965">
    <property type="entry name" value="PAS-like_dom_sf"/>
</dbReference>
<keyword evidence="7" id="KW-0812">Transmembrane</keyword>
<dbReference type="InterPro" id="IPR001610">
    <property type="entry name" value="PAC"/>
</dbReference>
<dbReference type="SUPFAM" id="SSF55874">
    <property type="entry name" value="ATPase domain of HSP90 chaperone/DNA topoisomerase II/histidine kinase"/>
    <property type="match status" value="1"/>
</dbReference>
<evidence type="ECO:0000256" key="3">
    <source>
        <dbReference type="ARBA" id="ARBA00022553"/>
    </source>
</evidence>
<dbReference type="InterPro" id="IPR013656">
    <property type="entry name" value="PAS_4"/>
</dbReference>
<protein>
    <recommendedName>
        <fullName evidence="2">histidine kinase</fullName>
        <ecNumber evidence="2">2.7.13.3</ecNumber>
    </recommendedName>
</protein>
<dbReference type="InterPro" id="IPR003594">
    <property type="entry name" value="HATPase_dom"/>
</dbReference>